<dbReference type="EMBL" id="WHWC01000004">
    <property type="protein sequence ID" value="KAG8384243.1"/>
    <property type="molecule type" value="Genomic_DNA"/>
</dbReference>
<proteinExistence type="predicted"/>
<feature type="region of interest" description="Disordered" evidence="1">
    <location>
        <begin position="93"/>
        <end position="114"/>
    </location>
</feature>
<protein>
    <submittedName>
        <fullName evidence="2">Uncharacterized protein</fullName>
    </submittedName>
</protein>
<comment type="caution">
    <text evidence="2">The sequence shown here is derived from an EMBL/GenBank/DDBJ whole genome shotgun (WGS) entry which is preliminary data.</text>
</comment>
<accession>A0AAV6XP27</accession>
<sequence length="156" mass="17860">MSHRKTHSQGCVPFSWEEKPGISKFNHQKSSSDIGQNSLKIMPENFETPININPPPPCTPQFPRKRYSLKGLWWHDDPFLAALKSCTKSVSSRRSGHEEYLRQKGNESKGKNCSTNSVFSCKHSCDVENDNLVKFSRLPPLPRERYNAKPFVTQLI</sequence>
<evidence type="ECO:0000256" key="1">
    <source>
        <dbReference type="SAM" id="MobiDB-lite"/>
    </source>
</evidence>
<keyword evidence="3" id="KW-1185">Reference proteome</keyword>
<reference evidence="2" key="1">
    <citation type="submission" date="2019-10" db="EMBL/GenBank/DDBJ databases">
        <authorList>
            <person name="Zhang R."/>
            <person name="Pan Y."/>
            <person name="Wang J."/>
            <person name="Ma R."/>
            <person name="Yu S."/>
        </authorList>
    </citation>
    <scope>NUCLEOTIDE SEQUENCE</scope>
    <source>
        <strain evidence="2">LA-IB0</strain>
        <tissue evidence="2">Leaf</tissue>
    </source>
</reference>
<gene>
    <name evidence="2" type="ORF">BUALT_Bualt04G0097900</name>
</gene>
<evidence type="ECO:0000313" key="2">
    <source>
        <dbReference type="EMBL" id="KAG8384243.1"/>
    </source>
</evidence>
<dbReference type="AlphaFoldDB" id="A0AAV6XP27"/>
<organism evidence="2 3">
    <name type="scientific">Buddleja alternifolia</name>
    <dbReference type="NCBI Taxonomy" id="168488"/>
    <lineage>
        <taxon>Eukaryota</taxon>
        <taxon>Viridiplantae</taxon>
        <taxon>Streptophyta</taxon>
        <taxon>Embryophyta</taxon>
        <taxon>Tracheophyta</taxon>
        <taxon>Spermatophyta</taxon>
        <taxon>Magnoliopsida</taxon>
        <taxon>eudicotyledons</taxon>
        <taxon>Gunneridae</taxon>
        <taxon>Pentapetalae</taxon>
        <taxon>asterids</taxon>
        <taxon>lamiids</taxon>
        <taxon>Lamiales</taxon>
        <taxon>Scrophulariaceae</taxon>
        <taxon>Buddlejeae</taxon>
        <taxon>Buddleja</taxon>
    </lineage>
</organism>
<evidence type="ECO:0000313" key="3">
    <source>
        <dbReference type="Proteomes" id="UP000826271"/>
    </source>
</evidence>
<name>A0AAV6XP27_9LAMI</name>
<feature type="compositionally biased region" description="Basic and acidic residues" evidence="1">
    <location>
        <begin position="95"/>
        <end position="110"/>
    </location>
</feature>
<dbReference type="PANTHER" id="PTHR33696:SF3">
    <property type="entry name" value="FLZ-TYPE DOMAIN-CONTAINING PROTEIN"/>
    <property type="match status" value="1"/>
</dbReference>
<dbReference type="PANTHER" id="PTHR33696">
    <property type="entry name" value="T22J18.15-RELATED"/>
    <property type="match status" value="1"/>
</dbReference>
<dbReference type="Proteomes" id="UP000826271">
    <property type="component" value="Unassembled WGS sequence"/>
</dbReference>